<dbReference type="PANTHER" id="PTHR43099:SF5">
    <property type="entry name" value="HLYC_CORC FAMILY TRANSPORTER"/>
    <property type="match status" value="1"/>
</dbReference>
<evidence type="ECO:0000256" key="7">
    <source>
        <dbReference type="ARBA" id="ARBA00023122"/>
    </source>
</evidence>
<accession>A0AA45W7E6</accession>
<dbReference type="SUPFAM" id="SSF54631">
    <property type="entry name" value="CBS-domain pair"/>
    <property type="match status" value="1"/>
</dbReference>
<dbReference type="InterPro" id="IPR036318">
    <property type="entry name" value="FAD-bd_PCMH-like_sf"/>
</dbReference>
<dbReference type="InterPro" id="IPR005170">
    <property type="entry name" value="Transptr-assoc_dom"/>
</dbReference>
<dbReference type="GO" id="GO:0050660">
    <property type="term" value="F:flavin adenine dinucleotide binding"/>
    <property type="evidence" value="ECO:0007669"/>
    <property type="project" value="InterPro"/>
</dbReference>
<evidence type="ECO:0000256" key="11">
    <source>
        <dbReference type="SAM" id="Phobius"/>
    </source>
</evidence>
<evidence type="ECO:0000256" key="3">
    <source>
        <dbReference type="ARBA" id="ARBA00022475"/>
    </source>
</evidence>
<keyword evidence="8 10" id="KW-0472">Membrane</keyword>
<dbReference type="Pfam" id="PF00571">
    <property type="entry name" value="CBS"/>
    <property type="match status" value="2"/>
</dbReference>
<evidence type="ECO:0000256" key="2">
    <source>
        <dbReference type="ARBA" id="ARBA00006446"/>
    </source>
</evidence>
<evidence type="ECO:0000256" key="5">
    <source>
        <dbReference type="ARBA" id="ARBA00022737"/>
    </source>
</evidence>
<feature type="transmembrane region" description="Helical" evidence="11">
    <location>
        <begin position="148"/>
        <end position="170"/>
    </location>
</feature>
<dbReference type="PANTHER" id="PTHR43099">
    <property type="entry name" value="UPF0053 PROTEIN YRKA"/>
    <property type="match status" value="1"/>
</dbReference>
<feature type="transmembrane region" description="Helical" evidence="11">
    <location>
        <begin position="112"/>
        <end position="136"/>
    </location>
</feature>
<evidence type="ECO:0000256" key="6">
    <source>
        <dbReference type="ARBA" id="ARBA00022989"/>
    </source>
</evidence>
<evidence type="ECO:0000256" key="1">
    <source>
        <dbReference type="ARBA" id="ARBA00004651"/>
    </source>
</evidence>
<comment type="caution">
    <text evidence="14">The sequence shown here is derived from an EMBL/GenBank/DDBJ whole genome shotgun (WGS) entry which is preliminary data.</text>
</comment>
<dbReference type="Gene3D" id="3.30.465.10">
    <property type="match status" value="1"/>
</dbReference>
<evidence type="ECO:0000259" key="12">
    <source>
        <dbReference type="PROSITE" id="PS51371"/>
    </source>
</evidence>
<organism evidence="14 15">
    <name type="scientific">Paracoccus saliphilus</name>
    <dbReference type="NCBI Taxonomy" id="405559"/>
    <lineage>
        <taxon>Bacteria</taxon>
        <taxon>Pseudomonadati</taxon>
        <taxon>Pseudomonadota</taxon>
        <taxon>Alphaproteobacteria</taxon>
        <taxon>Rhodobacterales</taxon>
        <taxon>Paracoccaceae</taxon>
        <taxon>Paracoccus</taxon>
    </lineage>
</organism>
<feature type="domain" description="CBS" evidence="12">
    <location>
        <begin position="296"/>
        <end position="353"/>
    </location>
</feature>
<keyword evidence="3" id="KW-1003">Cell membrane</keyword>
<dbReference type="PROSITE" id="PS51846">
    <property type="entry name" value="CNNM"/>
    <property type="match status" value="1"/>
</dbReference>
<dbReference type="SMART" id="SM01091">
    <property type="entry name" value="CorC_HlyC"/>
    <property type="match status" value="1"/>
</dbReference>
<keyword evidence="7 9" id="KW-0129">CBS domain</keyword>
<dbReference type="Proteomes" id="UP000186216">
    <property type="component" value="Unassembled WGS sequence"/>
</dbReference>
<evidence type="ECO:0000313" key="15">
    <source>
        <dbReference type="Proteomes" id="UP000186216"/>
    </source>
</evidence>
<comment type="similarity">
    <text evidence="2">Belongs to the UPF0053 family. Hemolysin C subfamily.</text>
</comment>
<gene>
    <name evidence="14" type="ORF">SAMN05421772_11743</name>
</gene>
<dbReference type="InterPro" id="IPR002550">
    <property type="entry name" value="CNNM"/>
</dbReference>
<dbReference type="SUPFAM" id="SSF56176">
    <property type="entry name" value="FAD-binding/transporter-associated domain-like"/>
    <property type="match status" value="1"/>
</dbReference>
<evidence type="ECO:0000256" key="4">
    <source>
        <dbReference type="ARBA" id="ARBA00022692"/>
    </source>
</evidence>
<dbReference type="InterPro" id="IPR016169">
    <property type="entry name" value="FAD-bd_PCMH_sub2"/>
</dbReference>
<evidence type="ECO:0000313" key="14">
    <source>
        <dbReference type="EMBL" id="SIT09236.1"/>
    </source>
</evidence>
<feature type="transmembrane region" description="Helical" evidence="11">
    <location>
        <begin position="20"/>
        <end position="41"/>
    </location>
</feature>
<sequence>MANAQEQKPRSNRKNMLLEILIVFTLTLVNGVLAMSELAVVSSRTARLKVMADNGNRGAGIAMRLAADPGRFLSSVQIGITLVGILSGAFSGATLGVRLADGLAAAGLSTTLAQAIGVGGVVVAITYMSLVFGELVPKQIALRDPESAAARIAPLLHAISIVAAPAIWLLDKSGKIVLALLGQSGTPDNGVTDEEIRLVLSEARTAGVMEAAETDMIAGVMRIADRTARGLMVPRHEVELVDMTDDPAAVVARFRETDHSRLPVRDGGPDDIVGVVKSRDFLDAGASDTVPKLRDLIVEAPVVRDGMAALDVLETLRKTPAHMVFVYDEYGHFEGIITPMDVLEAIVGEFHEGEGAEAKIVRREDGSLLVAGWTPVDEFAEHIGLVLDGDRDYATVAGLVLEKLGMLPQPGEHFELGGWQIEVVDVDGRRIDKLLVQRKTV</sequence>
<evidence type="ECO:0000256" key="10">
    <source>
        <dbReference type="PROSITE-ProRule" id="PRU01193"/>
    </source>
</evidence>
<dbReference type="AlphaFoldDB" id="A0AA45W7E6"/>
<dbReference type="GO" id="GO:0005886">
    <property type="term" value="C:plasma membrane"/>
    <property type="evidence" value="ECO:0007669"/>
    <property type="project" value="UniProtKB-SubCell"/>
</dbReference>
<dbReference type="InterPro" id="IPR051676">
    <property type="entry name" value="UPF0053_domain"/>
</dbReference>
<dbReference type="InterPro" id="IPR046342">
    <property type="entry name" value="CBS_dom_sf"/>
</dbReference>
<evidence type="ECO:0000256" key="8">
    <source>
        <dbReference type="ARBA" id="ARBA00023136"/>
    </source>
</evidence>
<keyword evidence="4 10" id="KW-0812">Transmembrane</keyword>
<dbReference type="Pfam" id="PF01595">
    <property type="entry name" value="CNNM"/>
    <property type="match status" value="1"/>
</dbReference>
<dbReference type="SMART" id="SM00116">
    <property type="entry name" value="CBS"/>
    <property type="match status" value="2"/>
</dbReference>
<evidence type="ECO:0000259" key="13">
    <source>
        <dbReference type="PROSITE" id="PS51846"/>
    </source>
</evidence>
<evidence type="ECO:0000256" key="9">
    <source>
        <dbReference type="PROSITE-ProRule" id="PRU00703"/>
    </source>
</evidence>
<keyword evidence="6 10" id="KW-1133">Transmembrane helix</keyword>
<dbReference type="Gene3D" id="3.10.580.10">
    <property type="entry name" value="CBS-domain"/>
    <property type="match status" value="1"/>
</dbReference>
<dbReference type="InterPro" id="IPR000644">
    <property type="entry name" value="CBS_dom"/>
</dbReference>
<dbReference type="Pfam" id="PF03471">
    <property type="entry name" value="CorC_HlyC"/>
    <property type="match status" value="1"/>
</dbReference>
<dbReference type="EMBL" id="FTOU01000017">
    <property type="protein sequence ID" value="SIT09236.1"/>
    <property type="molecule type" value="Genomic_DNA"/>
</dbReference>
<protein>
    <submittedName>
        <fullName evidence="14">Hemolysin</fullName>
    </submittedName>
</protein>
<feature type="domain" description="CNNM transmembrane" evidence="13">
    <location>
        <begin position="12"/>
        <end position="213"/>
    </location>
</feature>
<reference evidence="14 15" key="1">
    <citation type="submission" date="2017-01" db="EMBL/GenBank/DDBJ databases">
        <authorList>
            <person name="Varghese N."/>
            <person name="Submissions S."/>
        </authorList>
    </citation>
    <scope>NUCLEOTIDE SEQUENCE [LARGE SCALE GENOMIC DNA]</scope>
    <source>
        <strain evidence="14 15">DSM 18447</strain>
    </source>
</reference>
<dbReference type="CDD" id="cd04590">
    <property type="entry name" value="CBS_pair_CorC_HlyC_assoc"/>
    <property type="match status" value="1"/>
</dbReference>
<feature type="domain" description="CBS" evidence="12">
    <location>
        <begin position="232"/>
        <end position="292"/>
    </location>
</feature>
<feature type="transmembrane region" description="Helical" evidence="11">
    <location>
        <begin position="72"/>
        <end position="92"/>
    </location>
</feature>
<comment type="subcellular location">
    <subcellularLocation>
        <location evidence="1">Cell membrane</location>
        <topology evidence="1">Multi-pass membrane protein</topology>
    </subcellularLocation>
</comment>
<keyword evidence="5" id="KW-0677">Repeat</keyword>
<dbReference type="PROSITE" id="PS51371">
    <property type="entry name" value="CBS"/>
    <property type="match status" value="2"/>
</dbReference>
<proteinExistence type="inferred from homology"/>
<name>A0AA45W7E6_9RHOB</name>
<dbReference type="FunFam" id="3.30.465.10:FF:000023">
    <property type="entry name" value="Magnesium and cobalt transporter"/>
    <property type="match status" value="1"/>
</dbReference>
<dbReference type="InterPro" id="IPR044751">
    <property type="entry name" value="Ion_transp-like_CBS"/>
</dbReference>